<dbReference type="NCBIfam" id="NF038310">
    <property type="entry name" value="lysogeny_AimR"/>
    <property type="match status" value="1"/>
</dbReference>
<proteinExistence type="predicted"/>
<comment type="caution">
    <text evidence="1">The sequence shown here is derived from an EMBL/GenBank/DDBJ whole genome shotgun (WGS) entry which is preliminary data.</text>
</comment>
<dbReference type="EMBL" id="AVBF01000004">
    <property type="protein sequence ID" value="KGP74240.1"/>
    <property type="molecule type" value="Genomic_DNA"/>
</dbReference>
<dbReference type="InterPro" id="IPR047705">
    <property type="entry name" value="AimR-like"/>
</dbReference>
<dbReference type="Proteomes" id="UP000030147">
    <property type="component" value="Unassembled WGS sequence"/>
</dbReference>
<dbReference type="eggNOG" id="ENOG502Z9E0">
    <property type="taxonomic scope" value="Bacteria"/>
</dbReference>
<evidence type="ECO:0000313" key="2">
    <source>
        <dbReference type="Proteomes" id="UP000030147"/>
    </source>
</evidence>
<dbReference type="Pfam" id="PF22871">
    <property type="entry name" value="AimR"/>
    <property type="match status" value="1"/>
</dbReference>
<reference evidence="1 2" key="1">
    <citation type="journal article" date="2015" name="Stand. Genomic Sci.">
        <title>High quality draft genome sequence of the moderately halophilic bacterium Pontibacillus yanchengensis Y32(T) and comparison among Pontibacillus genomes.</title>
        <authorList>
            <person name="Huang J."/>
            <person name="Qiao Z.X."/>
            <person name="Tang J.W."/>
            <person name="Wang G."/>
        </authorList>
    </citation>
    <scope>NUCLEOTIDE SEQUENCE [LARGE SCALE GENOMIC DNA]</scope>
    <source>
        <strain evidence="1 2">Y32</strain>
    </source>
</reference>
<sequence length="363" mass="43577">MTNNEQNFIDEDEQVTHQDYSRLKQVTNGKFDMSLYHMNKILFVLYEETQAIHLVKQYCFITTCDENKRLGLEFLYWNGFFTELPSLIEKNHQSENPINHQWAWIYGVMLDRLKNRPDPYEYMDKVKKKGFMDPDLQCLATFLMIYAYFELHQFGKLGAYLEQIQSHLERMGQSFLQDMFTDRYYELVFQYHWRRNELLIGRKYAYTFINRSNNLFKKTQMHIQLAETYVFESYEQAMFHINEARSIAKRRNDSFSTQLIESRTIPFIAAVNERAEGIETSYLPEKAHVAIVNGDVETGIEILESFEELTPFQQYYLGKATQNKLYLQKAHYRLLNEQSDYFFARLPLRELQKLQQHTYYQNG</sequence>
<gene>
    <name evidence="1" type="ORF">N782_08965</name>
</gene>
<accession>A0A0A2TYB1</accession>
<dbReference type="OrthoDB" id="2692106at2"/>
<dbReference type="RefSeq" id="WP_036815752.1">
    <property type="nucleotide sequence ID" value="NZ_AVBF01000004.1"/>
</dbReference>
<dbReference type="AlphaFoldDB" id="A0A0A2TYB1"/>
<dbReference type="STRING" id="1385514.N782_08965"/>
<protein>
    <submittedName>
        <fullName evidence="1">Uncharacterized protein</fullName>
    </submittedName>
</protein>
<name>A0A0A2TYB1_9BACI</name>
<evidence type="ECO:0000313" key="1">
    <source>
        <dbReference type="EMBL" id="KGP74240.1"/>
    </source>
</evidence>
<organism evidence="1 2">
    <name type="scientific">Pontibacillus yanchengensis Y32</name>
    <dbReference type="NCBI Taxonomy" id="1385514"/>
    <lineage>
        <taxon>Bacteria</taxon>
        <taxon>Bacillati</taxon>
        <taxon>Bacillota</taxon>
        <taxon>Bacilli</taxon>
        <taxon>Bacillales</taxon>
        <taxon>Bacillaceae</taxon>
        <taxon>Pontibacillus</taxon>
    </lineage>
</organism>
<keyword evidence="2" id="KW-1185">Reference proteome</keyword>